<dbReference type="PROSITE" id="PS51257">
    <property type="entry name" value="PROKAR_LIPOPROTEIN"/>
    <property type="match status" value="1"/>
</dbReference>
<reference evidence="8 9" key="1">
    <citation type="submission" date="2019-09" db="EMBL/GenBank/DDBJ databases">
        <title>Chitinophaga ginsengihumi sp. nov., isolated from soil of ginseng rhizosphere.</title>
        <authorList>
            <person name="Lee J."/>
        </authorList>
    </citation>
    <scope>NUCLEOTIDE SEQUENCE [LARGE SCALE GENOMIC DNA]</scope>
    <source>
        <strain evidence="8 9">BN140078</strain>
    </source>
</reference>
<comment type="subcellular location">
    <subcellularLocation>
        <location evidence="1">Cell outer membrane</location>
    </subcellularLocation>
</comment>
<reference evidence="8 9" key="2">
    <citation type="submission" date="2019-09" db="EMBL/GenBank/DDBJ databases">
        <authorList>
            <person name="Jin C."/>
        </authorList>
    </citation>
    <scope>NUCLEOTIDE SEQUENCE [LARGE SCALE GENOMIC DNA]</scope>
    <source>
        <strain evidence="8 9">BN140078</strain>
    </source>
</reference>
<dbReference type="RefSeq" id="WP_149838673.1">
    <property type="nucleotide sequence ID" value="NZ_VUOC01000002.1"/>
</dbReference>
<accession>A0A5B2VYR4</accession>
<evidence type="ECO:0000259" key="6">
    <source>
        <dbReference type="Pfam" id="PF07980"/>
    </source>
</evidence>
<comment type="caution">
    <text evidence="8">The sequence shown here is derived from an EMBL/GenBank/DDBJ whole genome shotgun (WGS) entry which is preliminary data.</text>
</comment>
<proteinExistence type="inferred from homology"/>
<dbReference type="Pfam" id="PF07980">
    <property type="entry name" value="SusD_RagB"/>
    <property type="match status" value="1"/>
</dbReference>
<keyword evidence="3" id="KW-0732">Signal</keyword>
<evidence type="ECO:0000256" key="5">
    <source>
        <dbReference type="ARBA" id="ARBA00023237"/>
    </source>
</evidence>
<dbReference type="Gene3D" id="1.25.40.390">
    <property type="match status" value="1"/>
</dbReference>
<dbReference type="InterPro" id="IPR012944">
    <property type="entry name" value="SusD_RagB_dom"/>
</dbReference>
<dbReference type="InterPro" id="IPR033985">
    <property type="entry name" value="SusD-like_N"/>
</dbReference>
<evidence type="ECO:0000313" key="8">
    <source>
        <dbReference type="EMBL" id="KAA2243798.1"/>
    </source>
</evidence>
<evidence type="ECO:0000259" key="7">
    <source>
        <dbReference type="Pfam" id="PF14322"/>
    </source>
</evidence>
<evidence type="ECO:0000256" key="4">
    <source>
        <dbReference type="ARBA" id="ARBA00023136"/>
    </source>
</evidence>
<keyword evidence="9" id="KW-1185">Reference proteome</keyword>
<evidence type="ECO:0000313" key="9">
    <source>
        <dbReference type="Proteomes" id="UP000324611"/>
    </source>
</evidence>
<evidence type="ECO:0000256" key="1">
    <source>
        <dbReference type="ARBA" id="ARBA00004442"/>
    </source>
</evidence>
<evidence type="ECO:0000256" key="3">
    <source>
        <dbReference type="ARBA" id="ARBA00022729"/>
    </source>
</evidence>
<dbReference type="InterPro" id="IPR011990">
    <property type="entry name" value="TPR-like_helical_dom_sf"/>
</dbReference>
<dbReference type="CDD" id="cd08977">
    <property type="entry name" value="SusD"/>
    <property type="match status" value="1"/>
</dbReference>
<dbReference type="GO" id="GO:0009279">
    <property type="term" value="C:cell outer membrane"/>
    <property type="evidence" value="ECO:0007669"/>
    <property type="project" value="UniProtKB-SubCell"/>
</dbReference>
<evidence type="ECO:0000256" key="2">
    <source>
        <dbReference type="ARBA" id="ARBA00006275"/>
    </source>
</evidence>
<sequence length="519" mass="58631">MKKIFPFYITAVLLLAAGCSGKLDIQNPNTPTITNFWKTEQDALAGVNTLYSTYHRVGLCRNQFFITIIRSDEGYSTSPNPTLVNNFDKFIITDYNLFETRSLWQDCFIGINRANQILDNVPAIQMDEKLKQQYLGEAKFMRALFYFYLAQYWGNVPLQLKTPQPDDHPATSPQAAVWAQVEKDLTEAAPALPITYSDRDKGRATRGAAHALLGKAFMQERKYQEAATALQWFFTGEGNGIYTLMTNYRDNFVITSENNAESVFEFQFAVNPTDNHDDDTDPNNTDNLNYGSSLPPFFAPRPIGFTDGQARRWVVNEYMTERTATNARDPRLAASFLYDSTDERGPDFSLVYGKTFSSLGYSSDPSAVPNTHDVYLRKMLNDFRDDVESFHSGNNYRYIRFADVLLLYAEALNATGQTAAAYPFVDRVRERAGLQKLSVVKPGLSQAAFLAQLKHERITELAGEGHRWEDLARWGDLGPQLAGRDPGFANFQTGKHELLPIPQQDVDVNPNLVQNPGWK</sequence>
<dbReference type="AlphaFoldDB" id="A0A5B2VYR4"/>
<keyword evidence="4" id="KW-0472">Membrane</keyword>
<gene>
    <name evidence="8" type="ORF">F0L74_15085</name>
</gene>
<name>A0A5B2VYR4_9BACT</name>
<feature type="domain" description="SusD-like N-terminal" evidence="7">
    <location>
        <begin position="99"/>
        <end position="215"/>
    </location>
</feature>
<comment type="similarity">
    <text evidence="2">Belongs to the SusD family.</text>
</comment>
<dbReference type="EMBL" id="VUOC01000002">
    <property type="protein sequence ID" value="KAA2243798.1"/>
    <property type="molecule type" value="Genomic_DNA"/>
</dbReference>
<protein>
    <submittedName>
        <fullName evidence="8">RagB/SusD family nutrient uptake outer membrane protein</fullName>
    </submittedName>
</protein>
<feature type="domain" description="RagB/SusD" evidence="6">
    <location>
        <begin position="261"/>
        <end position="518"/>
    </location>
</feature>
<dbReference type="Proteomes" id="UP000324611">
    <property type="component" value="Unassembled WGS sequence"/>
</dbReference>
<dbReference type="SUPFAM" id="SSF48452">
    <property type="entry name" value="TPR-like"/>
    <property type="match status" value="1"/>
</dbReference>
<organism evidence="8 9">
    <name type="scientific">Chitinophaga agrisoli</name>
    <dbReference type="NCBI Taxonomy" id="2607653"/>
    <lineage>
        <taxon>Bacteria</taxon>
        <taxon>Pseudomonadati</taxon>
        <taxon>Bacteroidota</taxon>
        <taxon>Chitinophagia</taxon>
        <taxon>Chitinophagales</taxon>
        <taxon>Chitinophagaceae</taxon>
        <taxon>Chitinophaga</taxon>
    </lineage>
</organism>
<keyword evidence="5" id="KW-0998">Cell outer membrane</keyword>
<dbReference type="Pfam" id="PF14322">
    <property type="entry name" value="SusD-like_3"/>
    <property type="match status" value="1"/>
</dbReference>